<dbReference type="AlphaFoldDB" id="M1M6R5"/>
<dbReference type="STRING" id="1208918.CDEE_0768"/>
<dbReference type="Proteomes" id="UP000011686">
    <property type="component" value="Chromosome"/>
</dbReference>
<dbReference type="CDD" id="cd04724">
    <property type="entry name" value="Tryptophan_synthase_alpha"/>
    <property type="match status" value="1"/>
</dbReference>
<dbReference type="Gene3D" id="3.20.20.70">
    <property type="entry name" value="Aldolase class I"/>
    <property type="match status" value="1"/>
</dbReference>
<evidence type="ECO:0000256" key="5">
    <source>
        <dbReference type="ARBA" id="ARBA00022822"/>
    </source>
</evidence>
<dbReference type="SUPFAM" id="SSF51366">
    <property type="entry name" value="Ribulose-phoshate binding barrel"/>
    <property type="match status" value="1"/>
</dbReference>
<dbReference type="EMBL" id="CP003804">
    <property type="protein sequence ID" value="AGF47755.1"/>
    <property type="molecule type" value="Genomic_DNA"/>
</dbReference>
<evidence type="ECO:0000256" key="4">
    <source>
        <dbReference type="ARBA" id="ARBA00022605"/>
    </source>
</evidence>
<dbReference type="FunFam" id="3.20.20.70:FF:000037">
    <property type="entry name" value="Tryptophan synthase alpha chain"/>
    <property type="match status" value="1"/>
</dbReference>
<reference evidence="11 12" key="1">
    <citation type="journal article" date="2013" name="Genome Biol. Evol.">
        <title>Genome evolution and phylogenomic analysis of candidatus kinetoplastibacterium, the betaproteobacterial endosymbionts of strigomonas and angomonas.</title>
        <authorList>
            <person name="Alves J.M."/>
            <person name="Serrano M.G."/>
            <person name="Maia da Silva F."/>
            <person name="Voegtly L.J."/>
            <person name="Matveyev A.V."/>
            <person name="Teixeira M.M."/>
            <person name="Camargo E.P."/>
            <person name="Buck G.A."/>
        </authorList>
    </citation>
    <scope>NUCLEOTIDE SEQUENCE [LARGE SCALE GENOMIC DNA]</scope>
    <source>
        <strain evidence="11 12">TCC036E</strain>
    </source>
</reference>
<dbReference type="RefSeq" id="WP_015238402.1">
    <property type="nucleotide sequence ID" value="NC_020283.1"/>
</dbReference>
<keyword evidence="12" id="KW-1185">Reference proteome</keyword>
<comment type="similarity">
    <text evidence="9 10">Belongs to the TrpA family.</text>
</comment>
<evidence type="ECO:0000256" key="8">
    <source>
        <dbReference type="ARBA" id="ARBA00049047"/>
    </source>
</evidence>
<organism evidence="11 12">
    <name type="scientific">Candidatus Kinetoplastidibacterium crithidiae TCC036E</name>
    <dbReference type="NCBI Taxonomy" id="1208918"/>
    <lineage>
        <taxon>Bacteria</taxon>
        <taxon>Pseudomonadati</taxon>
        <taxon>Pseudomonadota</taxon>
        <taxon>Betaproteobacteria</taxon>
        <taxon>Candidatus Kinetoplastidibacterium</taxon>
    </lineage>
</organism>
<dbReference type="KEGG" id="kct:CDEE_0768"/>
<dbReference type="Pfam" id="PF00290">
    <property type="entry name" value="Trp_syntA"/>
    <property type="match status" value="1"/>
</dbReference>
<dbReference type="GO" id="GO:0004834">
    <property type="term" value="F:tryptophan synthase activity"/>
    <property type="evidence" value="ECO:0007669"/>
    <property type="project" value="UniProtKB-UniRule"/>
</dbReference>
<dbReference type="EC" id="4.2.1.20" evidence="9"/>
<dbReference type="UniPathway" id="UPA00035">
    <property type="reaction ID" value="UER00044"/>
</dbReference>
<evidence type="ECO:0000256" key="10">
    <source>
        <dbReference type="RuleBase" id="RU003662"/>
    </source>
</evidence>
<keyword evidence="6 9" id="KW-0057">Aromatic amino acid biosynthesis</keyword>
<evidence type="ECO:0000256" key="2">
    <source>
        <dbReference type="ARBA" id="ARBA00004733"/>
    </source>
</evidence>
<keyword evidence="7 9" id="KW-0456">Lyase</keyword>
<dbReference type="GO" id="GO:0005829">
    <property type="term" value="C:cytosol"/>
    <property type="evidence" value="ECO:0007669"/>
    <property type="project" value="TreeGrafter"/>
</dbReference>
<name>M1M6R5_9PROT</name>
<protein>
    <recommendedName>
        <fullName evidence="9">Tryptophan synthase alpha chain</fullName>
        <ecNumber evidence="9">4.2.1.20</ecNumber>
    </recommendedName>
</protein>
<feature type="active site" description="Proton acceptor" evidence="9">
    <location>
        <position position="54"/>
    </location>
</feature>
<dbReference type="NCBIfam" id="TIGR00262">
    <property type="entry name" value="trpA"/>
    <property type="match status" value="1"/>
</dbReference>
<evidence type="ECO:0000313" key="12">
    <source>
        <dbReference type="Proteomes" id="UP000011686"/>
    </source>
</evidence>
<dbReference type="PANTHER" id="PTHR43406:SF1">
    <property type="entry name" value="TRYPTOPHAN SYNTHASE ALPHA CHAIN, CHLOROPLASTIC"/>
    <property type="match status" value="1"/>
</dbReference>
<dbReference type="InterPro" id="IPR013785">
    <property type="entry name" value="Aldolase_TIM"/>
</dbReference>
<comment type="subunit">
    <text evidence="3 9">Tetramer of two alpha and two beta chains.</text>
</comment>
<dbReference type="HOGENOM" id="CLU_016734_0_0_4"/>
<dbReference type="InterPro" id="IPR018204">
    <property type="entry name" value="Trp_synthase_alpha_AS"/>
</dbReference>
<keyword evidence="5 9" id="KW-0822">Tryptophan biosynthesis</keyword>
<comment type="catalytic activity">
    <reaction evidence="8 9">
        <text>(1S,2R)-1-C-(indol-3-yl)glycerol 3-phosphate + L-serine = D-glyceraldehyde 3-phosphate + L-tryptophan + H2O</text>
        <dbReference type="Rhea" id="RHEA:10532"/>
        <dbReference type="ChEBI" id="CHEBI:15377"/>
        <dbReference type="ChEBI" id="CHEBI:33384"/>
        <dbReference type="ChEBI" id="CHEBI:57912"/>
        <dbReference type="ChEBI" id="CHEBI:58866"/>
        <dbReference type="ChEBI" id="CHEBI:59776"/>
        <dbReference type="EC" id="4.2.1.20"/>
    </reaction>
</comment>
<dbReference type="InterPro" id="IPR011060">
    <property type="entry name" value="RibuloseP-bd_barrel"/>
</dbReference>
<feature type="active site" description="Proton acceptor" evidence="9">
    <location>
        <position position="65"/>
    </location>
</feature>
<dbReference type="eggNOG" id="COG0159">
    <property type="taxonomic scope" value="Bacteria"/>
</dbReference>
<dbReference type="InterPro" id="IPR002028">
    <property type="entry name" value="Trp_synthase_suA"/>
</dbReference>
<comment type="pathway">
    <text evidence="2 9">Amino-acid biosynthesis; L-tryptophan biosynthesis; L-tryptophan from chorismate: step 5/5.</text>
</comment>
<keyword evidence="4 9" id="KW-0028">Amino-acid biosynthesis</keyword>
<evidence type="ECO:0000313" key="11">
    <source>
        <dbReference type="EMBL" id="AGF47755.1"/>
    </source>
</evidence>
<dbReference type="PANTHER" id="PTHR43406">
    <property type="entry name" value="TRYPTOPHAN SYNTHASE, ALPHA CHAIN"/>
    <property type="match status" value="1"/>
</dbReference>
<comment type="function">
    <text evidence="1 9">The alpha subunit is responsible for the aldol cleavage of indoleglycerol phosphate to indole and glyceraldehyde 3-phosphate.</text>
</comment>
<evidence type="ECO:0000256" key="9">
    <source>
        <dbReference type="HAMAP-Rule" id="MF_00131"/>
    </source>
</evidence>
<dbReference type="HAMAP" id="MF_00131">
    <property type="entry name" value="Trp_synth_alpha"/>
    <property type="match status" value="1"/>
</dbReference>
<evidence type="ECO:0000256" key="1">
    <source>
        <dbReference type="ARBA" id="ARBA00003365"/>
    </source>
</evidence>
<dbReference type="PROSITE" id="PS00167">
    <property type="entry name" value="TRP_SYNTHASE_ALPHA"/>
    <property type="match status" value="1"/>
</dbReference>
<evidence type="ECO:0000256" key="7">
    <source>
        <dbReference type="ARBA" id="ARBA00023239"/>
    </source>
</evidence>
<dbReference type="PATRIC" id="fig|1208918.3.peg.455"/>
<evidence type="ECO:0000256" key="6">
    <source>
        <dbReference type="ARBA" id="ARBA00023141"/>
    </source>
</evidence>
<accession>M1M6R5</accession>
<evidence type="ECO:0000256" key="3">
    <source>
        <dbReference type="ARBA" id="ARBA00011270"/>
    </source>
</evidence>
<gene>
    <name evidence="9" type="primary">trpA</name>
    <name evidence="11" type="ORF">CDEE_0768</name>
</gene>
<sequence length="279" mass="30071">MNTKINRIESFFSSMVSNGRKSALVTYVTAGDPSINSTVPLMHSLAKSGADILEIGIPFSDPMADGPVIQKASERAIKNGMTLKKILTSVEEFRIHDKITPVVLMGYANPIESIGQKQFAKLAQTAGVDGVLVVDYTPEESDDFSKMLSDVGINMIFLLSPTSGEDRIKKISKIANGYVYYVSLRGVTGSKKLNAEEVAEKLQLIRKYINIPVGVGFGIRDAESAKQIGSCADAVVIGSKIIEIMHEAANNEIVGNKDNAAISAASDWISNIRKSLDSI</sequence>
<proteinExistence type="inferred from homology"/>